<gene>
    <name evidence="1" type="ORF">EQP59_03220</name>
    <name evidence="2" type="ORF">EQP59_04095</name>
    <name evidence="3" type="ORF">EQP59_05505</name>
    <name evidence="4" type="ORF">EQP59_06385</name>
</gene>
<dbReference type="RefSeq" id="WP_128500923.1">
    <property type="nucleotide sequence ID" value="NZ_CP035107.1"/>
</dbReference>
<dbReference type="EMBL" id="CP035107">
    <property type="protein sequence ID" value="QAR30827.1"/>
    <property type="molecule type" value="Genomic_DNA"/>
</dbReference>
<proteinExistence type="predicted"/>
<evidence type="ECO:0000313" key="1">
    <source>
        <dbReference type="EMBL" id="QAR30432.1"/>
    </source>
</evidence>
<evidence type="ECO:0000313" key="2">
    <source>
        <dbReference type="EMBL" id="QAR30587.1"/>
    </source>
</evidence>
<dbReference type="OrthoDB" id="1450870at2"/>
<dbReference type="AlphaFoldDB" id="A0A3R5YW17"/>
<reference evidence="3 5" key="1">
    <citation type="submission" date="2019-01" db="EMBL/GenBank/DDBJ databases">
        <title>Whole Genome of Ornithobacterium rhinotracheale FARPER-174b.</title>
        <authorList>
            <person name="Tataje-Lavanda L.A."/>
            <person name="Montalvan A."/>
            <person name="Montesinos R."/>
            <person name="Zimic M."/>
            <person name="Fernandez-Sanchez M."/>
            <person name="Fernandez-Diaz M."/>
        </authorList>
    </citation>
    <scope>NUCLEOTIDE SEQUENCE [LARGE SCALE GENOMIC DNA]</scope>
    <source>
        <strain evidence="3 5">FARPER-174b</strain>
    </source>
</reference>
<dbReference type="Proteomes" id="UP000287701">
    <property type="component" value="Chromosome"/>
</dbReference>
<evidence type="ECO:0000313" key="3">
    <source>
        <dbReference type="EMBL" id="QAR30827.1"/>
    </source>
</evidence>
<dbReference type="EMBL" id="CP035107">
    <property type="protein sequence ID" value="QAR30587.1"/>
    <property type="molecule type" value="Genomic_DNA"/>
</dbReference>
<dbReference type="EMBL" id="CP035107">
    <property type="protein sequence ID" value="QAR30991.1"/>
    <property type="molecule type" value="Genomic_DNA"/>
</dbReference>
<evidence type="ECO:0000313" key="4">
    <source>
        <dbReference type="EMBL" id="QAR30991.1"/>
    </source>
</evidence>
<sequence>MKQSLSKATEVLEIRESAAGLIFKSGARSAVFLQAVDIEVFLVDETFTKKVLVPKMSVKLFTELLGVHFIKLQTTIDSDKVAVIPFSKSGSLPLDDKTYIEFHVSGGQAQNVTAETFEAIGSAEPIYVQQVKLDQNISVKDVDVLAFDYLVAEKTPNELQVINAQGKTRISQLQLDYAKNARIDELSKLPALDLTGLYTLAVYKNVGEEFTFYLLDAK</sequence>
<evidence type="ECO:0000313" key="5">
    <source>
        <dbReference type="Proteomes" id="UP000287701"/>
    </source>
</evidence>
<protein>
    <submittedName>
        <fullName evidence="3">Uncharacterized protein</fullName>
    </submittedName>
</protein>
<dbReference type="EMBL" id="CP035107">
    <property type="protein sequence ID" value="QAR30432.1"/>
    <property type="molecule type" value="Genomic_DNA"/>
</dbReference>
<organism evidence="3 5">
    <name type="scientific">Ornithobacterium rhinotracheale</name>
    <dbReference type="NCBI Taxonomy" id="28251"/>
    <lineage>
        <taxon>Bacteria</taxon>
        <taxon>Pseudomonadati</taxon>
        <taxon>Bacteroidota</taxon>
        <taxon>Flavobacteriia</taxon>
        <taxon>Flavobacteriales</taxon>
        <taxon>Weeksellaceae</taxon>
        <taxon>Ornithobacterium</taxon>
    </lineage>
</organism>
<name>A0A3R5YW17_ORNRH</name>
<accession>A0A3R5YW17</accession>